<comment type="caution">
    <text evidence="1">The sequence shown here is derived from an EMBL/GenBank/DDBJ whole genome shotgun (WGS) entry which is preliminary data.</text>
</comment>
<reference evidence="2" key="1">
    <citation type="submission" date="2024-07" db="EMBL/GenBank/DDBJ databases">
        <title>Two chromosome-level genome assemblies of Korean endemic species Abeliophyllum distichum and Forsythia ovata (Oleaceae).</title>
        <authorList>
            <person name="Jang H."/>
        </authorList>
    </citation>
    <scope>NUCLEOTIDE SEQUENCE [LARGE SCALE GENOMIC DNA]</scope>
</reference>
<evidence type="ECO:0000313" key="1">
    <source>
        <dbReference type="EMBL" id="KAL2544638.1"/>
    </source>
</evidence>
<keyword evidence="2" id="KW-1185">Reference proteome</keyword>
<dbReference type="InterPro" id="IPR008949">
    <property type="entry name" value="Isoprenoid_synthase_dom_sf"/>
</dbReference>
<dbReference type="EMBL" id="JBFOLJ010000004">
    <property type="protein sequence ID" value="KAL2544638.1"/>
    <property type="molecule type" value="Genomic_DNA"/>
</dbReference>
<dbReference type="PANTHER" id="PTHR31739:SF30">
    <property type="entry name" value="COPAL-8-OL DIPHOSPHATE HYDRATASE, CHLOROPLASTIC"/>
    <property type="match status" value="1"/>
</dbReference>
<dbReference type="SUPFAM" id="SSF48576">
    <property type="entry name" value="Terpenoid synthases"/>
    <property type="match status" value="1"/>
</dbReference>
<dbReference type="InterPro" id="IPR050148">
    <property type="entry name" value="Terpene_synthase-like"/>
</dbReference>
<sequence>MASIFEPERSRERFAWVKSHMISKMISSYFNKEDTSSEKRVELLAEFTNNINSMGINGYHNIRHRLITILMETLHQISIDALEWIGRDVSHQLHDAMQWGKWFMNLNKGLFKCQEIELIVSTLNICAGHIASEETQSQLEYKNLCKLVNKIYEQLHDHEYQNKKVQEIDHYDIKRGKIEYMEIEQDMQSLLQLVLQKSDGINMDLKQTFLMVAKAFYYRAYFTMETIDFHISKVLFEQVV</sequence>
<dbReference type="Gene3D" id="1.10.600.10">
    <property type="entry name" value="Farnesyl Diphosphate Synthase"/>
    <property type="match status" value="1"/>
</dbReference>
<organism evidence="1 2">
    <name type="scientific">Forsythia ovata</name>
    <dbReference type="NCBI Taxonomy" id="205694"/>
    <lineage>
        <taxon>Eukaryota</taxon>
        <taxon>Viridiplantae</taxon>
        <taxon>Streptophyta</taxon>
        <taxon>Embryophyta</taxon>
        <taxon>Tracheophyta</taxon>
        <taxon>Spermatophyta</taxon>
        <taxon>Magnoliopsida</taxon>
        <taxon>eudicotyledons</taxon>
        <taxon>Gunneridae</taxon>
        <taxon>Pentapetalae</taxon>
        <taxon>asterids</taxon>
        <taxon>lamiids</taxon>
        <taxon>Lamiales</taxon>
        <taxon>Oleaceae</taxon>
        <taxon>Forsythieae</taxon>
        <taxon>Forsythia</taxon>
    </lineage>
</organism>
<dbReference type="Proteomes" id="UP001604277">
    <property type="component" value="Unassembled WGS sequence"/>
</dbReference>
<accession>A0ABD1W778</accession>
<name>A0ABD1W778_9LAMI</name>
<gene>
    <name evidence="1" type="ORF">Fot_13871</name>
</gene>
<dbReference type="AlphaFoldDB" id="A0ABD1W778"/>
<evidence type="ECO:0000313" key="2">
    <source>
        <dbReference type="Proteomes" id="UP001604277"/>
    </source>
</evidence>
<protein>
    <submittedName>
        <fullName evidence="1">Ent-copalyl diphosphate synthase</fullName>
    </submittedName>
</protein>
<dbReference type="PANTHER" id="PTHR31739">
    <property type="entry name" value="ENT-COPALYL DIPHOSPHATE SYNTHASE, CHLOROPLASTIC"/>
    <property type="match status" value="1"/>
</dbReference>
<dbReference type="GO" id="GO:0003824">
    <property type="term" value="F:catalytic activity"/>
    <property type="evidence" value="ECO:0007669"/>
    <property type="project" value="UniProtKB-ARBA"/>
</dbReference>
<proteinExistence type="predicted"/>